<name>A0ABS8W1V2_9PROT</name>
<dbReference type="Proteomes" id="UP001521074">
    <property type="component" value="Unassembled WGS sequence"/>
</dbReference>
<organism evidence="1 2">
    <name type="scientific">Acetobacter sicerae</name>
    <dbReference type="NCBI Taxonomy" id="85325"/>
    <lineage>
        <taxon>Bacteria</taxon>
        <taxon>Pseudomonadati</taxon>
        <taxon>Pseudomonadota</taxon>
        <taxon>Alphaproteobacteria</taxon>
        <taxon>Acetobacterales</taxon>
        <taxon>Acetobacteraceae</taxon>
        <taxon>Acetobacter</taxon>
    </lineage>
</organism>
<dbReference type="Gene3D" id="3.30.420.240">
    <property type="match status" value="1"/>
</dbReference>
<evidence type="ECO:0000313" key="2">
    <source>
        <dbReference type="Proteomes" id="UP001521074"/>
    </source>
</evidence>
<comment type="caution">
    <text evidence="1">The sequence shown here is derived from an EMBL/GenBank/DDBJ whole genome shotgun (WGS) entry which is preliminary data.</text>
</comment>
<dbReference type="EMBL" id="JAJSOJ010000081">
    <property type="protein sequence ID" value="MCE0745447.1"/>
    <property type="molecule type" value="Genomic_DNA"/>
</dbReference>
<accession>A0ABS8W1V2</accession>
<feature type="non-terminal residue" evidence="1">
    <location>
        <position position="1"/>
    </location>
</feature>
<sequence length="228" mass="25613">DLWPVVDGFDRKIPHAFGMDFGRSGDLSVIWVLALERNLVRRTAVVIELRNVPFDQQREILFWLIDRLPLFRAGKLDARGNGQYLAEVTRQRFGERIEEVMLSEPWYRENMPPMKAGLEDGTLTLPADREIRDDIRALAIVRGVARIPDKRSGEKGSQRHGDAAVALALAVAASRADPEVYGYRPAPSPLPGLLDQRTRGEWAVEDEIAAERAGRRGGFYGLRGSVRL</sequence>
<protein>
    <recommendedName>
        <fullName evidence="3">Terminase</fullName>
    </recommendedName>
</protein>
<evidence type="ECO:0000313" key="1">
    <source>
        <dbReference type="EMBL" id="MCE0745447.1"/>
    </source>
</evidence>
<evidence type="ECO:0008006" key="3">
    <source>
        <dbReference type="Google" id="ProtNLM"/>
    </source>
</evidence>
<keyword evidence="2" id="KW-1185">Reference proteome</keyword>
<gene>
    <name evidence="1" type="ORF">LWC05_16365</name>
</gene>
<proteinExistence type="predicted"/>
<reference evidence="1 2" key="1">
    <citation type="submission" date="2021-12" db="EMBL/GenBank/DDBJ databases">
        <title>Genome sequence of Acetobacter sicerae DmPark20a_162.</title>
        <authorList>
            <person name="Chaston J.M."/>
        </authorList>
    </citation>
    <scope>NUCLEOTIDE SEQUENCE [LARGE SCALE GENOMIC DNA]</scope>
    <source>
        <strain evidence="1 2">DmPark20a_162</strain>
    </source>
</reference>